<accession>A0A0V8RUG3</accession>
<dbReference type="RefSeq" id="WP_058370304.1">
    <property type="nucleotide sequence ID" value="NZ_LNTB01000001.1"/>
</dbReference>
<keyword evidence="2" id="KW-1185">Reference proteome</keyword>
<dbReference type="Proteomes" id="UP000053352">
    <property type="component" value="Unassembled WGS sequence"/>
</dbReference>
<name>A0A0V8RUG3_PYROC</name>
<reference evidence="1 2" key="1">
    <citation type="submission" date="2015-11" db="EMBL/GenBank/DDBJ databases">
        <title>Genome sequence of Pyrodictium occultum PL-19, a marine hyperthermophilic archaeon isolated from Volcano, Italy.</title>
        <authorList>
            <person name="Utturkar S."/>
            <person name="Huber H."/>
            <person name="Leptihn S."/>
            <person name="Brown S."/>
            <person name="Stetter K.O."/>
            <person name="Podar M."/>
        </authorList>
    </citation>
    <scope>NUCLEOTIDE SEQUENCE [LARGE SCALE GENOMIC DNA]</scope>
    <source>
        <strain evidence="1 2">PL-19</strain>
    </source>
</reference>
<dbReference type="OrthoDB" id="376907at2157"/>
<gene>
    <name evidence="1" type="ORF">CF15_02020</name>
</gene>
<organism evidence="1 2">
    <name type="scientific">Pyrodictium occultum</name>
    <dbReference type="NCBI Taxonomy" id="2309"/>
    <lineage>
        <taxon>Archaea</taxon>
        <taxon>Thermoproteota</taxon>
        <taxon>Thermoprotei</taxon>
        <taxon>Desulfurococcales</taxon>
        <taxon>Pyrodictiaceae</taxon>
        <taxon>Pyrodictium</taxon>
    </lineage>
</organism>
<evidence type="ECO:0000313" key="1">
    <source>
        <dbReference type="EMBL" id="KSW11629.1"/>
    </source>
</evidence>
<dbReference type="STRING" id="2309.CF15_02020"/>
<dbReference type="AlphaFoldDB" id="A0A0V8RUG3"/>
<dbReference type="EMBL" id="LNTB01000001">
    <property type="protein sequence ID" value="KSW11629.1"/>
    <property type="molecule type" value="Genomic_DNA"/>
</dbReference>
<sequence>MDALALIDEAERRGAGELFLLGASHVEGRGAGVYVARVEPRDARALTPQQLTRELWMNLTGSLGLDDYAAALSLLWNRPFILVECDPGDAADPEEECRRLAREWVRRECGA</sequence>
<comment type="caution">
    <text evidence="1">The sequence shown here is derived from an EMBL/GenBank/DDBJ whole genome shotgun (WGS) entry which is preliminary data.</text>
</comment>
<proteinExistence type="predicted"/>
<evidence type="ECO:0000313" key="2">
    <source>
        <dbReference type="Proteomes" id="UP000053352"/>
    </source>
</evidence>
<protein>
    <submittedName>
        <fullName evidence="1">Uncharacterized protein</fullName>
    </submittedName>
</protein>